<dbReference type="GO" id="GO:0019563">
    <property type="term" value="P:glycerol catabolic process"/>
    <property type="evidence" value="ECO:0007669"/>
    <property type="project" value="TreeGrafter"/>
</dbReference>
<keyword evidence="2" id="KW-0324">Glycolysis</keyword>
<keyword evidence="2" id="KW-0963">Cytoplasm</keyword>
<keyword evidence="4" id="KW-1185">Reference proteome</keyword>
<evidence type="ECO:0000256" key="1">
    <source>
        <dbReference type="ARBA" id="ARBA00023235"/>
    </source>
</evidence>
<dbReference type="GO" id="GO:0006094">
    <property type="term" value="P:gluconeogenesis"/>
    <property type="evidence" value="ECO:0007669"/>
    <property type="project" value="UniProtKB-KW"/>
</dbReference>
<keyword evidence="2" id="KW-0312">Gluconeogenesis</keyword>
<reference evidence="3 4" key="1">
    <citation type="submission" date="2020-03" db="EMBL/GenBank/DDBJ databases">
        <title>Chryseoglobus sp. isolated from a deep-sea seamount.</title>
        <authorList>
            <person name="Zhang D.-C."/>
        </authorList>
    </citation>
    <scope>NUCLEOTIDE SEQUENCE [LARGE SCALE GENOMIC DNA]</scope>
    <source>
        <strain evidence="3 4">KN1116</strain>
    </source>
</reference>
<proteinExistence type="inferred from homology"/>
<dbReference type="GO" id="GO:0006096">
    <property type="term" value="P:glycolytic process"/>
    <property type="evidence" value="ECO:0007669"/>
    <property type="project" value="UniProtKB-KW"/>
</dbReference>
<comment type="subunit">
    <text evidence="2">Homodimer.</text>
</comment>
<dbReference type="RefSeq" id="WP_152583671.1">
    <property type="nucleotide sequence ID" value="NZ_JAVJPO010000020.1"/>
</dbReference>
<dbReference type="InterPro" id="IPR013785">
    <property type="entry name" value="Aldolase_TIM"/>
</dbReference>
<organism evidence="3 4">
    <name type="scientific">Microcella pacifica</name>
    <dbReference type="NCBI Taxonomy" id="2591847"/>
    <lineage>
        <taxon>Bacteria</taxon>
        <taxon>Bacillati</taxon>
        <taxon>Actinomycetota</taxon>
        <taxon>Actinomycetes</taxon>
        <taxon>Micrococcales</taxon>
        <taxon>Microbacteriaceae</taxon>
        <taxon>Microcella</taxon>
    </lineage>
</organism>
<evidence type="ECO:0000313" key="3">
    <source>
        <dbReference type="EMBL" id="NHF63277.1"/>
    </source>
</evidence>
<comment type="subcellular location">
    <subcellularLocation>
        <location evidence="2">Cytoplasm</location>
    </subcellularLocation>
</comment>
<keyword evidence="1 2" id="KW-0413">Isomerase</keyword>
<accession>A0A9E5JR15</accession>
<comment type="catalytic activity">
    <reaction evidence="2">
        <text>D-glyceraldehyde 3-phosphate = dihydroxyacetone phosphate</text>
        <dbReference type="Rhea" id="RHEA:18585"/>
        <dbReference type="ChEBI" id="CHEBI:57642"/>
        <dbReference type="ChEBI" id="CHEBI:59776"/>
        <dbReference type="EC" id="5.3.1.1"/>
    </reaction>
</comment>
<comment type="pathway">
    <text evidence="2">Carbohydrate biosynthesis; gluconeogenesis.</text>
</comment>
<sequence>MTPILTIGVSLKLYLDLKASVDWAAQVAQLARAHPSITTSSVRLFVLPSLPSLCAVSAELDNLPVAVGAQDLFWKESGAYTGGVSGADLVALGCQFVEVGHVERRTVFGEDDLTTRRKLAAAVRSGLTPVLCVGEQAEGDPSRGVETCIAQIESALADVASETVPELVIAYEPEWAIGRAEPAGREHIHEVVGAIRDHLSHHPRLQSTTVLYGGSAKPGLLTRLDGSVDGLFLGRFAHDPRSLALILDEAFAIA</sequence>
<dbReference type="InterPro" id="IPR000652">
    <property type="entry name" value="Triosephosphate_isomerase"/>
</dbReference>
<dbReference type="EMBL" id="VIKT02000012">
    <property type="protein sequence ID" value="NHF63277.1"/>
    <property type="molecule type" value="Genomic_DNA"/>
</dbReference>
<dbReference type="PROSITE" id="PS51440">
    <property type="entry name" value="TIM_2"/>
    <property type="match status" value="1"/>
</dbReference>
<protein>
    <recommendedName>
        <fullName evidence="2">Triosephosphate isomerase</fullName>
        <ecNumber evidence="2">5.3.1.1</ecNumber>
    </recommendedName>
</protein>
<dbReference type="AlphaFoldDB" id="A0A9E5JR15"/>
<dbReference type="CDD" id="cd00311">
    <property type="entry name" value="TIM"/>
    <property type="match status" value="1"/>
</dbReference>
<dbReference type="Gene3D" id="3.20.20.70">
    <property type="entry name" value="Aldolase class I"/>
    <property type="match status" value="1"/>
</dbReference>
<dbReference type="Pfam" id="PF00121">
    <property type="entry name" value="TIM"/>
    <property type="match status" value="1"/>
</dbReference>
<name>A0A9E5JR15_9MICO</name>
<dbReference type="InterPro" id="IPR035990">
    <property type="entry name" value="TIM_sf"/>
</dbReference>
<dbReference type="OrthoDB" id="9809429at2"/>
<comment type="similarity">
    <text evidence="2">Belongs to the triosephosphate isomerase family.</text>
</comment>
<dbReference type="GO" id="GO:0046166">
    <property type="term" value="P:glyceraldehyde-3-phosphate biosynthetic process"/>
    <property type="evidence" value="ECO:0007669"/>
    <property type="project" value="TreeGrafter"/>
</dbReference>
<dbReference type="PANTHER" id="PTHR21139:SF2">
    <property type="entry name" value="TRIOSEPHOSPHATE ISOMERASE"/>
    <property type="match status" value="1"/>
</dbReference>
<evidence type="ECO:0000313" key="4">
    <source>
        <dbReference type="Proteomes" id="UP000818266"/>
    </source>
</evidence>
<dbReference type="PANTHER" id="PTHR21139">
    <property type="entry name" value="TRIOSEPHOSPHATE ISOMERASE"/>
    <property type="match status" value="1"/>
</dbReference>
<dbReference type="Proteomes" id="UP000818266">
    <property type="component" value="Unassembled WGS sequence"/>
</dbReference>
<gene>
    <name evidence="3" type="ORF">FK219_008495</name>
</gene>
<comment type="pathway">
    <text evidence="2">Carbohydrate degradation; glycolysis; D-glyceraldehyde 3-phosphate from glycerone phosphate: step 1/1.</text>
</comment>
<dbReference type="GO" id="GO:0005829">
    <property type="term" value="C:cytosol"/>
    <property type="evidence" value="ECO:0007669"/>
    <property type="project" value="TreeGrafter"/>
</dbReference>
<dbReference type="EC" id="5.3.1.1" evidence="2"/>
<dbReference type="SUPFAM" id="SSF51351">
    <property type="entry name" value="Triosephosphate isomerase (TIM)"/>
    <property type="match status" value="1"/>
</dbReference>
<evidence type="ECO:0000256" key="2">
    <source>
        <dbReference type="RuleBase" id="RU363013"/>
    </source>
</evidence>
<comment type="caution">
    <text evidence="3">The sequence shown here is derived from an EMBL/GenBank/DDBJ whole genome shotgun (WGS) entry which is preliminary data.</text>
</comment>
<dbReference type="GO" id="GO:0004807">
    <property type="term" value="F:triose-phosphate isomerase activity"/>
    <property type="evidence" value="ECO:0007669"/>
    <property type="project" value="UniProtKB-EC"/>
</dbReference>